<keyword evidence="2" id="KW-1185">Reference proteome</keyword>
<dbReference type="EMBL" id="ABCA03000037">
    <property type="protein sequence ID" value="EDS01449.1"/>
    <property type="molecule type" value="Genomic_DNA"/>
</dbReference>
<accession>B0MLG5</accession>
<evidence type="ECO:0000313" key="2">
    <source>
        <dbReference type="Proteomes" id="UP000005326"/>
    </source>
</evidence>
<dbReference type="AlphaFoldDB" id="B0MLG5"/>
<reference evidence="1" key="1">
    <citation type="submission" date="2007-10" db="EMBL/GenBank/DDBJ databases">
        <authorList>
            <person name="Fulton L."/>
            <person name="Clifton S."/>
            <person name="Fulton B."/>
            <person name="Xu J."/>
            <person name="Minx P."/>
            <person name="Pepin K.H."/>
            <person name="Johnson M."/>
            <person name="Thiruvilangam P."/>
            <person name="Bhonagiri V."/>
            <person name="Nash W.E."/>
            <person name="Mardis E.R."/>
            <person name="Wilson R.K."/>
        </authorList>
    </citation>
    <scope>NUCLEOTIDE SEQUENCE [LARGE SCALE GENOMIC DNA]</scope>
    <source>
        <strain evidence="1">DSM 15702</strain>
    </source>
</reference>
<gene>
    <name evidence="1" type="ORF">EUBSIR_00654</name>
</gene>
<comment type="caution">
    <text evidence="1">The sequence shown here is derived from an EMBL/GenBank/DDBJ whole genome shotgun (WGS) entry which is preliminary data.</text>
</comment>
<organism evidence="1 2">
    <name type="scientific">[Eubacterium] siraeum DSM 15702</name>
    <dbReference type="NCBI Taxonomy" id="428128"/>
    <lineage>
        <taxon>Bacteria</taxon>
        <taxon>Bacillati</taxon>
        <taxon>Bacillota</taxon>
        <taxon>Clostridia</taxon>
        <taxon>Eubacteriales</taxon>
        <taxon>Oscillospiraceae</taxon>
        <taxon>Oscillospiraceae incertae sedis</taxon>
    </lineage>
</organism>
<dbReference type="Proteomes" id="UP000005326">
    <property type="component" value="Unassembled WGS sequence"/>
</dbReference>
<reference evidence="1" key="2">
    <citation type="submission" date="2014-06" db="EMBL/GenBank/DDBJ databases">
        <title>Draft genome sequence of Eubacterium siraeum (DSM 15702).</title>
        <authorList>
            <person name="Sudarsanam P."/>
            <person name="Ley R."/>
            <person name="Guruge J."/>
            <person name="Turnbaugh P.J."/>
            <person name="Mahowald M."/>
            <person name="Liep D."/>
            <person name="Gordon J."/>
        </authorList>
    </citation>
    <scope>NUCLEOTIDE SEQUENCE</scope>
    <source>
        <strain evidence="1">DSM 15702</strain>
    </source>
</reference>
<proteinExistence type="predicted"/>
<sequence>MKYTYYVLPFIKSAVMRIQGYFFIKISEYTLFFYRKMVYN</sequence>
<evidence type="ECO:0000313" key="1">
    <source>
        <dbReference type="EMBL" id="EDS01449.1"/>
    </source>
</evidence>
<name>B0MLG5_9FIRM</name>
<protein>
    <submittedName>
        <fullName evidence="1">Uncharacterized protein</fullName>
    </submittedName>
</protein>